<dbReference type="Proteomes" id="UP000247702">
    <property type="component" value="Unassembled WGS sequence"/>
</dbReference>
<feature type="coiled-coil region" evidence="1">
    <location>
        <begin position="52"/>
        <end position="82"/>
    </location>
</feature>
<dbReference type="Proteomes" id="UP000615446">
    <property type="component" value="Unassembled WGS sequence"/>
</dbReference>
<proteinExistence type="predicted"/>
<dbReference type="AlphaFoldDB" id="A0A2Z6SD34"/>
<sequence length="192" mass="23255">MMKTLDNDRSLKWLTNENMNLNSNMKTDNKVICSLDTGKKQEIDMSITGSQKETWYERLLRYNDQMEKARQREEKMKETDKELVKDDMEETADKIVEKPKYFLYRRADFQTMYNGINKEYFDKFIKLYDLVTLRFVRAKKREAEGNYFESTIYLEGEFKNKTSWLARQDKNFNILNWVTCDDMIKNNFKIVE</sequence>
<organism evidence="2 4">
    <name type="scientific">Rhizophagus clarus</name>
    <dbReference type="NCBI Taxonomy" id="94130"/>
    <lineage>
        <taxon>Eukaryota</taxon>
        <taxon>Fungi</taxon>
        <taxon>Fungi incertae sedis</taxon>
        <taxon>Mucoromycota</taxon>
        <taxon>Glomeromycotina</taxon>
        <taxon>Glomeromycetes</taxon>
        <taxon>Glomerales</taxon>
        <taxon>Glomeraceae</taxon>
        <taxon>Rhizophagus</taxon>
    </lineage>
</organism>
<dbReference type="EMBL" id="BEXD01004144">
    <property type="protein sequence ID" value="GBC07432.1"/>
    <property type="molecule type" value="Genomic_DNA"/>
</dbReference>
<accession>A0A2Z6SD34</accession>
<evidence type="ECO:0000313" key="2">
    <source>
        <dbReference type="EMBL" id="GBC07432.1"/>
    </source>
</evidence>
<comment type="caution">
    <text evidence="2">The sequence shown here is derived from an EMBL/GenBank/DDBJ whole genome shotgun (WGS) entry which is preliminary data.</text>
</comment>
<reference evidence="3" key="2">
    <citation type="submission" date="2019-10" db="EMBL/GenBank/DDBJ databases">
        <title>Conservation and host-specific expression of non-tandemly repeated heterogenous ribosome RNA gene in arbuscular mycorrhizal fungi.</title>
        <authorList>
            <person name="Maeda T."/>
            <person name="Kobayashi Y."/>
            <person name="Nakagawa T."/>
            <person name="Ezawa T."/>
            <person name="Yamaguchi K."/>
            <person name="Bino T."/>
            <person name="Nishimoto Y."/>
            <person name="Shigenobu S."/>
            <person name="Kawaguchi M."/>
        </authorList>
    </citation>
    <scope>NUCLEOTIDE SEQUENCE</scope>
    <source>
        <strain evidence="3">HR1</strain>
    </source>
</reference>
<evidence type="ECO:0000256" key="1">
    <source>
        <dbReference type="SAM" id="Coils"/>
    </source>
</evidence>
<gene>
    <name evidence="3" type="ORF">RCL2_002617200</name>
    <name evidence="2" type="ORF">RclHR1_07460008</name>
</gene>
<protein>
    <submittedName>
        <fullName evidence="2">Uncharacterized protein</fullName>
    </submittedName>
</protein>
<evidence type="ECO:0000313" key="3">
    <source>
        <dbReference type="EMBL" id="GES99688.1"/>
    </source>
</evidence>
<evidence type="ECO:0000313" key="4">
    <source>
        <dbReference type="Proteomes" id="UP000247702"/>
    </source>
</evidence>
<reference evidence="2 4" key="1">
    <citation type="submission" date="2017-11" db="EMBL/GenBank/DDBJ databases">
        <title>The genome of Rhizophagus clarus HR1 reveals common genetic basis of auxotrophy among arbuscular mycorrhizal fungi.</title>
        <authorList>
            <person name="Kobayashi Y."/>
        </authorList>
    </citation>
    <scope>NUCLEOTIDE SEQUENCE [LARGE SCALE GENOMIC DNA]</scope>
    <source>
        <strain evidence="2 4">HR1</strain>
    </source>
</reference>
<keyword evidence="1" id="KW-0175">Coiled coil</keyword>
<name>A0A2Z6SD34_9GLOM</name>
<dbReference type="EMBL" id="BLAL01000283">
    <property type="protein sequence ID" value="GES99688.1"/>
    <property type="molecule type" value="Genomic_DNA"/>
</dbReference>
<keyword evidence="4" id="KW-1185">Reference proteome</keyword>